<dbReference type="PROSITE" id="PS50262">
    <property type="entry name" value="G_PROTEIN_RECEP_F1_2"/>
    <property type="match status" value="1"/>
</dbReference>
<dbReference type="PANTHER" id="PTHR24243:SF208">
    <property type="entry name" value="PYROKININ-1 RECEPTOR"/>
    <property type="match status" value="1"/>
</dbReference>
<evidence type="ECO:0000256" key="3">
    <source>
        <dbReference type="ARBA" id="ARBA00022989"/>
    </source>
</evidence>
<feature type="transmembrane region" description="Helical" evidence="8">
    <location>
        <begin position="118"/>
        <end position="140"/>
    </location>
</feature>
<keyword evidence="2 8" id="KW-0812">Transmembrane</keyword>
<dbReference type="GO" id="GO:0005886">
    <property type="term" value="C:plasma membrane"/>
    <property type="evidence" value="ECO:0007669"/>
    <property type="project" value="TreeGrafter"/>
</dbReference>
<dbReference type="EMBL" id="JAWDGP010002547">
    <property type="protein sequence ID" value="KAK3782031.1"/>
    <property type="molecule type" value="Genomic_DNA"/>
</dbReference>
<feature type="domain" description="G-protein coupled receptors family 1 profile" evidence="9">
    <location>
        <begin position="50"/>
        <end position="314"/>
    </location>
</feature>
<keyword evidence="7" id="KW-0807">Transducer</keyword>
<organism evidence="10 11">
    <name type="scientific">Elysia crispata</name>
    <name type="common">lettuce slug</name>
    <dbReference type="NCBI Taxonomy" id="231223"/>
    <lineage>
        <taxon>Eukaryota</taxon>
        <taxon>Metazoa</taxon>
        <taxon>Spiralia</taxon>
        <taxon>Lophotrochozoa</taxon>
        <taxon>Mollusca</taxon>
        <taxon>Gastropoda</taxon>
        <taxon>Heterobranchia</taxon>
        <taxon>Euthyneura</taxon>
        <taxon>Panpulmonata</taxon>
        <taxon>Sacoglossa</taxon>
        <taxon>Placobranchoidea</taxon>
        <taxon>Plakobranchidae</taxon>
        <taxon>Elysia</taxon>
    </lineage>
</organism>
<dbReference type="InterPro" id="IPR000276">
    <property type="entry name" value="GPCR_Rhodpsn"/>
</dbReference>
<evidence type="ECO:0000256" key="5">
    <source>
        <dbReference type="ARBA" id="ARBA00023136"/>
    </source>
</evidence>
<dbReference type="Gene3D" id="1.20.1070.10">
    <property type="entry name" value="Rhodopsin 7-helix transmembrane proteins"/>
    <property type="match status" value="1"/>
</dbReference>
<dbReference type="GO" id="GO:0004930">
    <property type="term" value="F:G protein-coupled receptor activity"/>
    <property type="evidence" value="ECO:0007669"/>
    <property type="project" value="UniProtKB-KW"/>
</dbReference>
<protein>
    <recommendedName>
        <fullName evidence="9">G-protein coupled receptors family 1 profile domain-containing protein</fullName>
    </recommendedName>
</protein>
<keyword evidence="11" id="KW-1185">Reference proteome</keyword>
<keyword evidence="5 8" id="KW-0472">Membrane</keyword>
<evidence type="ECO:0000256" key="2">
    <source>
        <dbReference type="ARBA" id="ARBA00022692"/>
    </source>
</evidence>
<feature type="transmembrane region" description="Helical" evidence="8">
    <location>
        <begin position="161"/>
        <end position="182"/>
    </location>
</feature>
<dbReference type="PANTHER" id="PTHR24243">
    <property type="entry name" value="G-PROTEIN COUPLED RECEPTOR"/>
    <property type="match status" value="1"/>
</dbReference>
<feature type="transmembrane region" description="Helical" evidence="8">
    <location>
        <begin position="77"/>
        <end position="98"/>
    </location>
</feature>
<evidence type="ECO:0000259" key="9">
    <source>
        <dbReference type="PROSITE" id="PS50262"/>
    </source>
</evidence>
<comment type="subcellular location">
    <subcellularLocation>
        <location evidence="1">Membrane</location>
        <topology evidence="1">Multi-pass membrane protein</topology>
    </subcellularLocation>
</comment>
<feature type="transmembrane region" description="Helical" evidence="8">
    <location>
        <begin position="202"/>
        <end position="222"/>
    </location>
</feature>
<dbReference type="PRINTS" id="PR00237">
    <property type="entry name" value="GPCRRHODOPSN"/>
</dbReference>
<reference evidence="10" key="1">
    <citation type="journal article" date="2023" name="G3 (Bethesda)">
        <title>A reference genome for the long-term kleptoplast-retaining sea slug Elysia crispata morphotype clarki.</title>
        <authorList>
            <person name="Eastman K.E."/>
            <person name="Pendleton A.L."/>
            <person name="Shaikh M.A."/>
            <person name="Suttiyut T."/>
            <person name="Ogas R."/>
            <person name="Tomko P."/>
            <person name="Gavelis G."/>
            <person name="Widhalm J.R."/>
            <person name="Wisecaver J.H."/>
        </authorList>
    </citation>
    <scope>NUCLEOTIDE SEQUENCE</scope>
    <source>
        <strain evidence="10">ECLA1</strain>
    </source>
</reference>
<dbReference type="InterPro" id="IPR017452">
    <property type="entry name" value="GPCR_Rhodpsn_7TM"/>
</dbReference>
<evidence type="ECO:0000256" key="8">
    <source>
        <dbReference type="SAM" id="Phobius"/>
    </source>
</evidence>
<evidence type="ECO:0000256" key="6">
    <source>
        <dbReference type="ARBA" id="ARBA00023170"/>
    </source>
</evidence>
<evidence type="ECO:0000256" key="4">
    <source>
        <dbReference type="ARBA" id="ARBA00023040"/>
    </source>
</evidence>
<keyword evidence="4" id="KW-0297">G-protein coupled receptor</keyword>
<dbReference type="Pfam" id="PF00001">
    <property type="entry name" value="7tm_1"/>
    <property type="match status" value="1"/>
</dbReference>
<keyword evidence="6" id="KW-0675">Receptor</keyword>
<evidence type="ECO:0000256" key="7">
    <source>
        <dbReference type="ARBA" id="ARBA00023224"/>
    </source>
</evidence>
<proteinExistence type="predicted"/>
<gene>
    <name evidence="10" type="ORF">RRG08_027205</name>
</gene>
<accession>A0AAE1A7G8</accession>
<sequence length="337" mass="37480">MTPETPHIISALNSFTNGTKTDAPITPILSDYMLKIFGYVNTFFLSILAGSVGIITNIVNISVYWKMGLSGTTNISFFALSIIDLLVSLTSVVTQLTYNSPFSGMKLTSGVPVSELGMGALFIFYPCLGCSAWITASLSIERCLCVCAPLKVKEILTSQKITFILLTIVAYQSVFVFLLYVYPGPPYKIPSQRRALYFNCSFSFPSFICFFLVLVSTTVLVVRLKQNLEWRNEAAKQSNQISGGSKERKAARSVVAICTIFIICFTPNIVLFVLSLGYPTFTVYDPYLGNLKNILYALSSLLQVISSSVNIIVYYRMGTKYREVFTALFRRERTKLG</sequence>
<comment type="caution">
    <text evidence="10">The sequence shown here is derived from an EMBL/GenBank/DDBJ whole genome shotgun (WGS) entry which is preliminary data.</text>
</comment>
<dbReference type="AlphaFoldDB" id="A0AAE1A7G8"/>
<feature type="transmembrane region" description="Helical" evidence="8">
    <location>
        <begin position="254"/>
        <end position="274"/>
    </location>
</feature>
<dbReference type="SUPFAM" id="SSF81321">
    <property type="entry name" value="Family A G protein-coupled receptor-like"/>
    <property type="match status" value="1"/>
</dbReference>
<evidence type="ECO:0000256" key="1">
    <source>
        <dbReference type="ARBA" id="ARBA00004141"/>
    </source>
</evidence>
<dbReference type="Proteomes" id="UP001283361">
    <property type="component" value="Unassembled WGS sequence"/>
</dbReference>
<feature type="transmembrane region" description="Helical" evidence="8">
    <location>
        <begin position="43"/>
        <end position="65"/>
    </location>
</feature>
<evidence type="ECO:0000313" key="11">
    <source>
        <dbReference type="Proteomes" id="UP001283361"/>
    </source>
</evidence>
<keyword evidence="3 8" id="KW-1133">Transmembrane helix</keyword>
<evidence type="ECO:0000313" key="10">
    <source>
        <dbReference type="EMBL" id="KAK3782031.1"/>
    </source>
</evidence>
<name>A0AAE1A7G8_9GAST</name>
<feature type="transmembrane region" description="Helical" evidence="8">
    <location>
        <begin position="294"/>
        <end position="315"/>
    </location>
</feature>